<evidence type="ECO:0000256" key="5">
    <source>
        <dbReference type="ARBA" id="ARBA00022723"/>
    </source>
</evidence>
<feature type="active site" description="Proton donor" evidence="10">
    <location>
        <position position="14"/>
    </location>
</feature>
<evidence type="ECO:0000256" key="10">
    <source>
        <dbReference type="PIRSR" id="PIRSR004682-1"/>
    </source>
</evidence>
<dbReference type="InterPro" id="IPR023214">
    <property type="entry name" value="HAD_sf"/>
</dbReference>
<dbReference type="EC" id="3.1.3.-" evidence="9"/>
<keyword evidence="7 9" id="KW-0119">Carbohydrate metabolism</keyword>
<evidence type="ECO:0000256" key="7">
    <source>
        <dbReference type="ARBA" id="ARBA00023277"/>
    </source>
</evidence>
<dbReference type="GO" id="GO:0005737">
    <property type="term" value="C:cytoplasm"/>
    <property type="evidence" value="ECO:0007669"/>
    <property type="project" value="UniProtKB-SubCell"/>
</dbReference>
<evidence type="ECO:0000256" key="1">
    <source>
        <dbReference type="ARBA" id="ARBA00001946"/>
    </source>
</evidence>
<dbReference type="Gene3D" id="3.40.50.1000">
    <property type="entry name" value="HAD superfamily/HAD-like"/>
    <property type="match status" value="1"/>
</dbReference>
<dbReference type="GO" id="GO:0004424">
    <property type="term" value="F:imidazoleglycerol-phosphate dehydratase activity"/>
    <property type="evidence" value="ECO:0007669"/>
    <property type="project" value="InterPro"/>
</dbReference>
<comment type="cofactor">
    <cofactor evidence="1 12">
        <name>Mg(2+)</name>
        <dbReference type="ChEBI" id="CHEBI:18420"/>
    </cofactor>
</comment>
<dbReference type="SUPFAM" id="SSF56784">
    <property type="entry name" value="HAD-like"/>
    <property type="match status" value="1"/>
</dbReference>
<reference evidence="13 14" key="1">
    <citation type="submission" date="2017-09" db="EMBL/GenBank/DDBJ databases">
        <title>Depth-based differentiation of microbial function through sediment-hosted aquifers and enrichment of novel symbionts in the deep terrestrial subsurface.</title>
        <authorList>
            <person name="Probst A.J."/>
            <person name="Ladd B."/>
            <person name="Jarett J.K."/>
            <person name="Geller-Mcgrath D.E."/>
            <person name="Sieber C.M."/>
            <person name="Emerson J.B."/>
            <person name="Anantharaman K."/>
            <person name="Thomas B.C."/>
            <person name="Malmstrom R."/>
            <person name="Stieglmeier M."/>
            <person name="Klingl A."/>
            <person name="Woyke T."/>
            <person name="Ryan C.M."/>
            <person name="Banfield J.F."/>
        </authorList>
    </citation>
    <scope>NUCLEOTIDE SEQUENCE [LARGE SCALE GENOMIC DNA]</scope>
    <source>
        <strain evidence="13">CG11_big_fil_rev_8_21_14_0_20_46_11</strain>
    </source>
</reference>
<feature type="binding site" evidence="12">
    <location>
        <position position="133"/>
    </location>
    <ligand>
        <name>Mg(2+)</name>
        <dbReference type="ChEBI" id="CHEBI:18420"/>
    </ligand>
</feature>
<evidence type="ECO:0000256" key="6">
    <source>
        <dbReference type="ARBA" id="ARBA00022801"/>
    </source>
</evidence>
<gene>
    <name evidence="13" type="primary">hisB</name>
    <name evidence="13" type="ORF">COV91_05850</name>
</gene>
<comment type="subcellular location">
    <subcellularLocation>
        <location evidence="2 9">Cytoplasm</location>
    </subcellularLocation>
</comment>
<feature type="binding site" evidence="12">
    <location>
        <position position="12"/>
    </location>
    <ligand>
        <name>Mg(2+)</name>
        <dbReference type="ChEBI" id="CHEBI:18420"/>
    </ligand>
</feature>
<evidence type="ECO:0000256" key="4">
    <source>
        <dbReference type="ARBA" id="ARBA00022490"/>
    </source>
</evidence>
<comment type="caution">
    <text evidence="13">The sequence shown here is derived from an EMBL/GenBank/DDBJ whole genome shotgun (WGS) entry which is preliminary data.</text>
</comment>
<evidence type="ECO:0000313" key="14">
    <source>
        <dbReference type="Proteomes" id="UP000229342"/>
    </source>
</evidence>
<feature type="site" description="Contributes to substrate recognition" evidence="11">
    <location>
        <position position="107"/>
    </location>
</feature>
<evidence type="ECO:0000256" key="8">
    <source>
        <dbReference type="ARBA" id="ARBA00031828"/>
    </source>
</evidence>
<dbReference type="AlphaFoldDB" id="A0A2H0KA60"/>
<dbReference type="InterPro" id="IPR013954">
    <property type="entry name" value="PNK3P"/>
</dbReference>
<dbReference type="NCBIfam" id="TIGR01656">
    <property type="entry name" value="Histidinol-ppas"/>
    <property type="match status" value="1"/>
</dbReference>
<feature type="active site" description="Nucleophile" evidence="10">
    <location>
        <position position="12"/>
    </location>
</feature>
<keyword evidence="12" id="KW-0862">Zinc</keyword>
<dbReference type="InterPro" id="IPR005954">
    <property type="entry name" value="HisB_N"/>
</dbReference>
<comment type="cofactor">
    <cofactor evidence="12">
        <name>Zn(2+)</name>
        <dbReference type="ChEBI" id="CHEBI:29105"/>
    </cofactor>
</comment>
<dbReference type="NCBIfam" id="TIGR01261">
    <property type="entry name" value="hisB_Nterm"/>
    <property type="match status" value="1"/>
</dbReference>
<evidence type="ECO:0000256" key="12">
    <source>
        <dbReference type="PIRSR" id="PIRSR004682-4"/>
    </source>
</evidence>
<feature type="binding site" evidence="12">
    <location>
        <position position="96"/>
    </location>
    <ligand>
        <name>Zn(2+)</name>
        <dbReference type="ChEBI" id="CHEBI:29105"/>
    </ligand>
</feature>
<accession>A0A2H0KA60</accession>
<comment type="similarity">
    <text evidence="9">Belongs to the gmhB family.</text>
</comment>
<evidence type="ECO:0000256" key="2">
    <source>
        <dbReference type="ARBA" id="ARBA00004496"/>
    </source>
</evidence>
<keyword evidence="5 12" id="KW-0479">Metal-binding</keyword>
<dbReference type="InterPro" id="IPR036412">
    <property type="entry name" value="HAD-like_sf"/>
</dbReference>
<dbReference type="GO" id="GO:0000105">
    <property type="term" value="P:L-histidine biosynthetic process"/>
    <property type="evidence" value="ECO:0007669"/>
    <property type="project" value="InterPro"/>
</dbReference>
<dbReference type="InterPro" id="IPR006549">
    <property type="entry name" value="HAD-SF_hydro_IIIA"/>
</dbReference>
<dbReference type="Proteomes" id="UP000229342">
    <property type="component" value="Unassembled WGS sequence"/>
</dbReference>
<evidence type="ECO:0000256" key="9">
    <source>
        <dbReference type="PIRNR" id="PIRNR004682"/>
    </source>
</evidence>
<dbReference type="EMBL" id="PCVG01000079">
    <property type="protein sequence ID" value="PIQ68129.1"/>
    <property type="molecule type" value="Genomic_DNA"/>
</dbReference>
<evidence type="ECO:0000256" key="11">
    <source>
        <dbReference type="PIRSR" id="PIRSR004682-3"/>
    </source>
</evidence>
<feature type="site" description="Stabilizes the phosphoryl group" evidence="11">
    <location>
        <position position="108"/>
    </location>
</feature>
<dbReference type="GO" id="GO:0005975">
    <property type="term" value="P:carbohydrate metabolic process"/>
    <property type="evidence" value="ECO:0007669"/>
    <property type="project" value="InterPro"/>
</dbReference>
<sequence length="161" mass="18197">MNTPLQKVAFLDRDGTLIFEPTDTKQIDSLEKLRILPRVISGLQSLLKQGYKLVMISNQDGLGTASFSEDAFQTVQKRLLHLFSRRGISFEKIFICPHVERDNCGCRKPSIGLLGDFLQTIYLDKNQSFVVGDRASDEEFAKNIGVRFIMAETNGTFPHIE</sequence>
<comment type="subunit">
    <text evidence="3">Monomer.</text>
</comment>
<feature type="binding site" evidence="12">
    <location>
        <position position="106"/>
    </location>
    <ligand>
        <name>Zn(2+)</name>
        <dbReference type="ChEBI" id="CHEBI:29105"/>
    </ligand>
</feature>
<evidence type="ECO:0000313" key="13">
    <source>
        <dbReference type="EMBL" id="PIQ68129.1"/>
    </source>
</evidence>
<proteinExistence type="inferred from homology"/>
<keyword evidence="12" id="KW-0460">Magnesium</keyword>
<feature type="site" description="Stabilizes the phosphoryl group" evidence="11">
    <location>
        <position position="57"/>
    </location>
</feature>
<feature type="binding site" evidence="12">
    <location>
        <position position="98"/>
    </location>
    <ligand>
        <name>Zn(2+)</name>
        <dbReference type="ChEBI" id="CHEBI:29105"/>
    </ligand>
</feature>
<dbReference type="PANTHER" id="PTHR42891">
    <property type="entry name" value="D-GLYCERO-BETA-D-MANNO-HEPTOSE-1,7-BISPHOSPHATE 7-PHOSPHATASE"/>
    <property type="match status" value="1"/>
</dbReference>
<dbReference type="PIRSF" id="PIRSF004682">
    <property type="entry name" value="GmhB"/>
    <property type="match status" value="1"/>
</dbReference>
<keyword evidence="6 9" id="KW-0378">Hydrolase</keyword>
<dbReference type="GO" id="GO:0046872">
    <property type="term" value="F:metal ion binding"/>
    <property type="evidence" value="ECO:0007669"/>
    <property type="project" value="UniProtKB-KW"/>
</dbReference>
<keyword evidence="4 9" id="KW-0963">Cytoplasm</keyword>
<dbReference type="InterPro" id="IPR004446">
    <property type="entry name" value="Heptose_bisP_phosphatase"/>
</dbReference>
<dbReference type="PANTHER" id="PTHR42891:SF1">
    <property type="entry name" value="D-GLYCERO-BETA-D-MANNO-HEPTOSE-1,7-BISPHOSPHATE 7-PHOSPHATASE"/>
    <property type="match status" value="1"/>
</dbReference>
<dbReference type="NCBIfam" id="TIGR01662">
    <property type="entry name" value="HAD-SF-IIIA"/>
    <property type="match status" value="1"/>
</dbReference>
<name>A0A2H0KA60_9BACT</name>
<dbReference type="InterPro" id="IPR006543">
    <property type="entry name" value="Histidinol-phos"/>
</dbReference>
<dbReference type="Pfam" id="PF08645">
    <property type="entry name" value="PNK3P"/>
    <property type="match status" value="1"/>
</dbReference>
<feature type="binding site" evidence="12">
    <location>
        <position position="104"/>
    </location>
    <ligand>
        <name>Zn(2+)</name>
        <dbReference type="ChEBI" id="CHEBI:29105"/>
    </ligand>
</feature>
<organism evidence="13 14">
    <name type="scientific">Candidatus Taylorbacteria bacterium CG11_big_fil_rev_8_21_14_0_20_46_11</name>
    <dbReference type="NCBI Taxonomy" id="1975025"/>
    <lineage>
        <taxon>Bacteria</taxon>
        <taxon>Candidatus Tayloriibacteriota</taxon>
    </lineage>
</organism>
<protein>
    <recommendedName>
        <fullName evidence="8 9">D,D-heptose 1,7-bisphosphate phosphatase</fullName>
        <ecNumber evidence="9">3.1.3.-</ecNumber>
    </recommendedName>
</protein>
<evidence type="ECO:0000256" key="3">
    <source>
        <dbReference type="ARBA" id="ARBA00011245"/>
    </source>
</evidence>
<dbReference type="GO" id="GO:0004401">
    <property type="term" value="F:histidinol-phosphatase activity"/>
    <property type="evidence" value="ECO:0007669"/>
    <property type="project" value="InterPro"/>
</dbReference>
<feature type="binding site" evidence="12">
    <location>
        <position position="14"/>
    </location>
    <ligand>
        <name>Mg(2+)</name>
        <dbReference type="ChEBI" id="CHEBI:18420"/>
    </ligand>
</feature>